<evidence type="ECO:0000259" key="2">
    <source>
        <dbReference type="PROSITE" id="PS51029"/>
    </source>
</evidence>
<feature type="region of interest" description="Disordered" evidence="1">
    <location>
        <begin position="63"/>
        <end position="84"/>
    </location>
</feature>
<keyword evidence="4" id="KW-1185">Reference proteome</keyword>
<dbReference type="AlphaFoldDB" id="A0A9N7V0R5"/>
<comment type="caution">
    <text evidence="3">The sequence shown here is derived from an EMBL/GenBank/DDBJ whole genome shotgun (WGS) entry which is preliminary data.</text>
</comment>
<evidence type="ECO:0000313" key="3">
    <source>
        <dbReference type="EMBL" id="CAB1443268.1"/>
    </source>
</evidence>
<feature type="compositionally biased region" description="Polar residues" evidence="1">
    <location>
        <begin position="70"/>
        <end position="82"/>
    </location>
</feature>
<proteinExistence type="predicted"/>
<dbReference type="Pfam" id="PF10545">
    <property type="entry name" value="MADF_DNA_bdg"/>
    <property type="match status" value="1"/>
</dbReference>
<dbReference type="EMBL" id="CADEAL010003035">
    <property type="protein sequence ID" value="CAB1443268.1"/>
    <property type="molecule type" value="Genomic_DNA"/>
</dbReference>
<organism evidence="3 4">
    <name type="scientific">Pleuronectes platessa</name>
    <name type="common">European plaice</name>
    <dbReference type="NCBI Taxonomy" id="8262"/>
    <lineage>
        <taxon>Eukaryota</taxon>
        <taxon>Metazoa</taxon>
        <taxon>Chordata</taxon>
        <taxon>Craniata</taxon>
        <taxon>Vertebrata</taxon>
        <taxon>Euteleostomi</taxon>
        <taxon>Actinopterygii</taxon>
        <taxon>Neopterygii</taxon>
        <taxon>Teleostei</taxon>
        <taxon>Neoteleostei</taxon>
        <taxon>Acanthomorphata</taxon>
        <taxon>Carangaria</taxon>
        <taxon>Pleuronectiformes</taxon>
        <taxon>Pleuronectoidei</taxon>
        <taxon>Pleuronectidae</taxon>
        <taxon>Pleuronectes</taxon>
    </lineage>
</organism>
<protein>
    <recommendedName>
        <fullName evidence="2">MADF domain-containing protein</fullName>
    </recommendedName>
</protein>
<accession>A0A9N7V0R5</accession>
<evidence type="ECO:0000313" key="4">
    <source>
        <dbReference type="Proteomes" id="UP001153269"/>
    </source>
</evidence>
<feature type="domain" description="MADF" evidence="2">
    <location>
        <begin position="7"/>
        <end position="98"/>
    </location>
</feature>
<sequence>MDQIEKRLAEEIRKYDHLYNTSLTEYKDMQMACNSWKEFSDNVGLQVDECMKLWRKIRDKFGEEEAPAGQSRSSTPTAMTQQCRDRGRGADLLQAPERVTPKCLHLPRVITCSSSSSSSPASSLITACWQGRGFVKEMKRGAALRLGPLLTDEPPTTLFSSASSTRHLQLEGISKGALCPRRAKRA</sequence>
<dbReference type="Proteomes" id="UP001153269">
    <property type="component" value="Unassembled WGS sequence"/>
</dbReference>
<evidence type="ECO:0000256" key="1">
    <source>
        <dbReference type="SAM" id="MobiDB-lite"/>
    </source>
</evidence>
<dbReference type="InterPro" id="IPR006578">
    <property type="entry name" value="MADF-dom"/>
</dbReference>
<reference evidence="3" key="1">
    <citation type="submission" date="2020-03" db="EMBL/GenBank/DDBJ databases">
        <authorList>
            <person name="Weist P."/>
        </authorList>
    </citation>
    <scope>NUCLEOTIDE SEQUENCE</scope>
</reference>
<name>A0A9N7V0R5_PLEPL</name>
<gene>
    <name evidence="3" type="ORF">PLEPLA_LOCUS30983</name>
</gene>
<dbReference type="PROSITE" id="PS51029">
    <property type="entry name" value="MADF"/>
    <property type="match status" value="1"/>
</dbReference>